<evidence type="ECO:0000256" key="1">
    <source>
        <dbReference type="ARBA" id="ARBA00022692"/>
    </source>
</evidence>
<dbReference type="PROSITE" id="PS50268">
    <property type="entry name" value="CADHERIN_2"/>
    <property type="match status" value="1"/>
</dbReference>
<evidence type="ECO:0000313" key="7">
    <source>
        <dbReference type="Proteomes" id="UP000004810"/>
    </source>
</evidence>
<reference evidence="7" key="1">
    <citation type="submission" date="2012-08" db="EMBL/GenBank/DDBJ databases">
        <title>The Genome Sequence of Wuchereria bancrofti.</title>
        <authorList>
            <person name="Nutman T.B."/>
            <person name="Fink D.L."/>
            <person name="Russ C."/>
            <person name="Young S."/>
            <person name="Zeng Q."/>
            <person name="Koehrsen M."/>
            <person name="Alvarado L."/>
            <person name="Berlin A."/>
            <person name="Chapman S.B."/>
            <person name="Chen Z."/>
            <person name="Freedman E."/>
            <person name="Gellesch M."/>
            <person name="Goldberg J."/>
            <person name="Griggs A."/>
            <person name="Gujja S."/>
            <person name="Heilman E.R."/>
            <person name="Heiman D."/>
            <person name="Hepburn T."/>
            <person name="Howarth C."/>
            <person name="Jen D."/>
            <person name="Larson L."/>
            <person name="Lewis B."/>
            <person name="Mehta T."/>
            <person name="Park D."/>
            <person name="Pearson M."/>
            <person name="Roberts A."/>
            <person name="Saif S."/>
            <person name="Shea T."/>
            <person name="Shenoy N."/>
            <person name="Sisk P."/>
            <person name="Stolte C."/>
            <person name="Sykes S."/>
            <person name="Walk T."/>
            <person name="White J."/>
            <person name="Yandava C."/>
            <person name="Haas B."/>
            <person name="Henn M.R."/>
            <person name="Nusbaum C."/>
            <person name="Birren B."/>
        </authorList>
    </citation>
    <scope>NUCLEOTIDE SEQUENCE [LARGE SCALE GENOMIC DNA]</scope>
    <source>
        <strain evidence="7">NA</strain>
    </source>
</reference>
<sequence>MASRRLLLLALLLFSYGLVGSSWNYRREIDTFQFTAPVYNVSLEENARGKDIYAIVNEPIRMGVALPSDDAILKFRIVEGDRQYFKAEVKTVGDFAFLRIRYRNDGILNRELKERYEFLIKASCRRKDATNLETTVMVNLFVRDQNDARPIFEKDEYRTEVKQNVSPFTTILQVQASDADVALNSQIYYSLVEWSLDFMVDPIS</sequence>
<dbReference type="PANTHER" id="PTHR24026">
    <property type="entry name" value="FAT ATYPICAL CADHERIN-RELATED"/>
    <property type="match status" value="1"/>
</dbReference>
<dbReference type="GO" id="GO:0007156">
    <property type="term" value="P:homophilic cell adhesion via plasma membrane adhesion molecules"/>
    <property type="evidence" value="ECO:0007669"/>
    <property type="project" value="InterPro"/>
</dbReference>
<dbReference type="InterPro" id="IPR015919">
    <property type="entry name" value="Cadherin-like_sf"/>
</dbReference>
<dbReference type="SUPFAM" id="SSF49313">
    <property type="entry name" value="Cadherin-like"/>
    <property type="match status" value="2"/>
</dbReference>
<dbReference type="Proteomes" id="UP000004810">
    <property type="component" value="Unassembled WGS sequence"/>
</dbReference>
<evidence type="ECO:0000256" key="2">
    <source>
        <dbReference type="ARBA" id="ARBA00022989"/>
    </source>
</evidence>
<evidence type="ECO:0000256" key="3">
    <source>
        <dbReference type="PROSITE-ProRule" id="PRU00043"/>
    </source>
</evidence>
<dbReference type="GO" id="GO:0005886">
    <property type="term" value="C:plasma membrane"/>
    <property type="evidence" value="ECO:0007669"/>
    <property type="project" value="UniProtKB-SubCell"/>
</dbReference>
<evidence type="ECO:0000313" key="6">
    <source>
        <dbReference type="EMBL" id="EJW81241.1"/>
    </source>
</evidence>
<evidence type="ECO:0000259" key="5">
    <source>
        <dbReference type="PROSITE" id="PS50268"/>
    </source>
</evidence>
<dbReference type="CDD" id="cd11304">
    <property type="entry name" value="Cadherin_repeat"/>
    <property type="match status" value="2"/>
</dbReference>
<comment type="caution">
    <text evidence="6">The sequence shown here is derived from an EMBL/GenBank/DDBJ whole genome shotgun (WGS) entry which is preliminary data.</text>
</comment>
<dbReference type="Gene3D" id="2.60.40.60">
    <property type="entry name" value="Cadherins"/>
    <property type="match status" value="2"/>
</dbReference>
<dbReference type="InterPro" id="IPR002126">
    <property type="entry name" value="Cadherin-like_dom"/>
</dbReference>
<keyword evidence="2" id="KW-1133">Transmembrane helix</keyword>
<gene>
    <name evidence="6" type="ORF">WUBG_07852</name>
</gene>
<dbReference type="GO" id="GO:0005509">
    <property type="term" value="F:calcium ion binding"/>
    <property type="evidence" value="ECO:0007669"/>
    <property type="project" value="UniProtKB-UniRule"/>
</dbReference>
<dbReference type="AlphaFoldDB" id="J9EFK6"/>
<organism evidence="6 7">
    <name type="scientific">Wuchereria bancrofti</name>
    <dbReference type="NCBI Taxonomy" id="6293"/>
    <lineage>
        <taxon>Eukaryota</taxon>
        <taxon>Metazoa</taxon>
        <taxon>Ecdysozoa</taxon>
        <taxon>Nematoda</taxon>
        <taxon>Chromadorea</taxon>
        <taxon>Rhabditida</taxon>
        <taxon>Spirurina</taxon>
        <taxon>Spiruromorpha</taxon>
        <taxon>Filarioidea</taxon>
        <taxon>Onchocercidae</taxon>
        <taxon>Wuchereria</taxon>
    </lineage>
</organism>
<dbReference type="EMBL" id="ADBV01003808">
    <property type="protein sequence ID" value="EJW81241.1"/>
    <property type="molecule type" value="Genomic_DNA"/>
</dbReference>
<feature type="chain" id="PRO_5003822520" description="Cadherin domain-containing protein" evidence="4">
    <location>
        <begin position="22"/>
        <end position="204"/>
    </location>
</feature>
<dbReference type="PANTHER" id="PTHR24026:SF126">
    <property type="entry name" value="PROTOCADHERIN FAT 4"/>
    <property type="match status" value="1"/>
</dbReference>
<keyword evidence="3" id="KW-0106">Calcium</keyword>
<keyword evidence="4" id="KW-0732">Signal</keyword>
<feature type="signal peptide" evidence="4">
    <location>
        <begin position="1"/>
        <end position="21"/>
    </location>
</feature>
<feature type="non-terminal residue" evidence="6">
    <location>
        <position position="204"/>
    </location>
</feature>
<name>J9EFK6_WUCBA</name>
<keyword evidence="1" id="KW-0812">Transmembrane</keyword>
<evidence type="ECO:0000256" key="4">
    <source>
        <dbReference type="SAM" id="SignalP"/>
    </source>
</evidence>
<proteinExistence type="predicted"/>
<protein>
    <recommendedName>
        <fullName evidence="5">Cadherin domain-containing protein</fullName>
    </recommendedName>
</protein>
<accession>J9EFK6</accession>
<keyword evidence="2" id="KW-0472">Membrane</keyword>
<feature type="domain" description="Cadherin" evidence="5">
    <location>
        <begin position="35"/>
        <end position="152"/>
    </location>
</feature>